<dbReference type="GO" id="GO:0003676">
    <property type="term" value="F:nucleic acid binding"/>
    <property type="evidence" value="ECO:0007669"/>
    <property type="project" value="InterPro"/>
</dbReference>
<dbReference type="Proteomes" id="UP000504610">
    <property type="component" value="Unplaced"/>
</dbReference>
<proteinExistence type="predicted"/>
<dbReference type="InterPro" id="IPR056924">
    <property type="entry name" value="SH3_Tf2-1"/>
</dbReference>
<dbReference type="RefSeq" id="XP_056854050.1">
    <property type="nucleotide sequence ID" value="XM_056998070.1"/>
</dbReference>
<keyword evidence="1" id="KW-0732">Signal</keyword>
<dbReference type="Pfam" id="PF24626">
    <property type="entry name" value="SH3_Tf2-1"/>
    <property type="match status" value="1"/>
</dbReference>
<feature type="chain" id="PRO_5040960098" evidence="1">
    <location>
        <begin position="29"/>
        <end position="221"/>
    </location>
</feature>
<dbReference type="OrthoDB" id="1111071at2759"/>
<evidence type="ECO:0000313" key="4">
    <source>
        <dbReference type="RefSeq" id="XP_056854050.1"/>
    </source>
</evidence>
<dbReference type="Gene3D" id="3.30.420.10">
    <property type="entry name" value="Ribonuclease H-like superfamily/Ribonuclease H"/>
    <property type="match status" value="1"/>
</dbReference>
<gene>
    <name evidence="4" type="primary">LOC130503453</name>
</gene>
<dbReference type="KEGG" id="rsz:130503453"/>
<dbReference type="AlphaFoldDB" id="A0A9W3CRC3"/>
<protein>
    <submittedName>
        <fullName evidence="4">Uncharacterized protein LOC130503453</fullName>
    </submittedName>
</protein>
<dbReference type="InterPro" id="IPR012337">
    <property type="entry name" value="RNaseH-like_sf"/>
</dbReference>
<feature type="domain" description="Tf2-1-like SH3-like" evidence="2">
    <location>
        <begin position="161"/>
        <end position="215"/>
    </location>
</feature>
<name>A0A9W3CRC3_RAPSA</name>
<dbReference type="SUPFAM" id="SSF53098">
    <property type="entry name" value="Ribonuclease H-like"/>
    <property type="match status" value="1"/>
</dbReference>
<evidence type="ECO:0000313" key="3">
    <source>
        <dbReference type="Proteomes" id="UP000504610"/>
    </source>
</evidence>
<accession>A0A9W3CRC3</accession>
<dbReference type="PANTHER" id="PTHR35046:SF18">
    <property type="entry name" value="RNA-DIRECTED DNA POLYMERASE"/>
    <property type="match status" value="1"/>
</dbReference>
<dbReference type="GeneID" id="130503453"/>
<feature type="signal peptide" evidence="1">
    <location>
        <begin position="1"/>
        <end position="28"/>
    </location>
</feature>
<dbReference type="PANTHER" id="PTHR35046">
    <property type="entry name" value="ZINC KNUCKLE (CCHC-TYPE) FAMILY PROTEIN"/>
    <property type="match status" value="1"/>
</dbReference>
<evidence type="ECO:0000256" key="1">
    <source>
        <dbReference type="SAM" id="SignalP"/>
    </source>
</evidence>
<organism evidence="3 4">
    <name type="scientific">Raphanus sativus</name>
    <name type="common">Radish</name>
    <name type="synonym">Raphanus raphanistrum var. sativus</name>
    <dbReference type="NCBI Taxonomy" id="3726"/>
    <lineage>
        <taxon>Eukaryota</taxon>
        <taxon>Viridiplantae</taxon>
        <taxon>Streptophyta</taxon>
        <taxon>Embryophyta</taxon>
        <taxon>Tracheophyta</taxon>
        <taxon>Spermatophyta</taxon>
        <taxon>Magnoliopsida</taxon>
        <taxon>eudicotyledons</taxon>
        <taxon>Gunneridae</taxon>
        <taxon>Pentapetalae</taxon>
        <taxon>rosids</taxon>
        <taxon>malvids</taxon>
        <taxon>Brassicales</taxon>
        <taxon>Brassicaceae</taxon>
        <taxon>Brassiceae</taxon>
        <taxon>Raphanus</taxon>
    </lineage>
</organism>
<sequence>MVNFLFLCCRLRCVGVLECWGLSRFASALTEVTLQPLSQQDVARLLKGVLCANVLKDTLQIKDCTCCYLSLLSHGPIHFWRLLWKLLRTSLYMSTAYHPQFDGQTEVVNRSLGDMLHCLAVEFVGSLSHIHRQVHDNLQTSSAKYKATADRYRRDVQFNVGGMVWAVLTKEHFSVGHHNKLKAHKIGPLEVLEKMNANAYRVPLPPHVRCSDVFNDKHFFP</sequence>
<evidence type="ECO:0000259" key="2">
    <source>
        <dbReference type="Pfam" id="PF24626"/>
    </source>
</evidence>
<keyword evidence="3" id="KW-1185">Reference proteome</keyword>
<reference evidence="4" key="1">
    <citation type="submission" date="2025-08" db="UniProtKB">
        <authorList>
            <consortium name="RefSeq"/>
        </authorList>
    </citation>
    <scope>IDENTIFICATION</scope>
    <source>
        <tissue evidence="4">Leaf</tissue>
    </source>
</reference>
<dbReference type="InterPro" id="IPR036397">
    <property type="entry name" value="RNaseH_sf"/>
</dbReference>